<dbReference type="OMA" id="PRIYIEE"/>
<dbReference type="CDD" id="cd03419">
    <property type="entry name" value="GRX_GRXh_1_2_like"/>
    <property type="match status" value="1"/>
</dbReference>
<dbReference type="InterPro" id="IPR036249">
    <property type="entry name" value="Thioredoxin-like_sf"/>
</dbReference>
<dbReference type="AlphaFoldDB" id="A0A401NH22"/>
<feature type="domain" description="Glutaredoxin" evidence="8">
    <location>
        <begin position="15"/>
        <end position="80"/>
    </location>
</feature>
<evidence type="ECO:0000256" key="4">
    <source>
        <dbReference type="ARBA" id="ARBA00022448"/>
    </source>
</evidence>
<dbReference type="PANTHER" id="PTHR46185:SF1">
    <property type="entry name" value="GLUTAREDOXIN-1"/>
    <property type="match status" value="1"/>
</dbReference>
<dbReference type="PROSITE" id="PS51354">
    <property type="entry name" value="GLUTAREDOXIN_2"/>
    <property type="match status" value="1"/>
</dbReference>
<evidence type="ECO:0000256" key="1">
    <source>
        <dbReference type="ARBA" id="ARBA00002549"/>
    </source>
</evidence>
<keyword evidence="5" id="KW-0249">Electron transport</keyword>
<sequence length="105" mass="11581">MAQDYVDSKIKPDKVVLFIKGTCPFCISAQDVLKSYDFKQDCLQIYDITGHSDMKNVQDYFQKKTGARTVPRVFIGTECVGGGSDVQQLEKEGLLKGKLSAIGAI</sequence>
<dbReference type="STRING" id="75743.A0A401NH22"/>
<dbReference type="InterPro" id="IPR047185">
    <property type="entry name" value="GLRX1"/>
</dbReference>
<dbReference type="InterPro" id="IPR011899">
    <property type="entry name" value="Glutaredoxin_euk/vir"/>
</dbReference>
<dbReference type="Pfam" id="PF00462">
    <property type="entry name" value="Glutaredoxin"/>
    <property type="match status" value="1"/>
</dbReference>
<dbReference type="PROSITE" id="PS00195">
    <property type="entry name" value="GLUTAREDOXIN_1"/>
    <property type="match status" value="1"/>
</dbReference>
<dbReference type="GO" id="GO:0015038">
    <property type="term" value="F:glutathione disulfide oxidoreductase activity"/>
    <property type="evidence" value="ECO:0007669"/>
    <property type="project" value="TreeGrafter"/>
</dbReference>
<comment type="function">
    <text evidence="1">Has a glutathione-disulfide oxidoreductase activity in the presence of NADPH and glutathione reductase. Reduces low molecular weight disulfides and proteins.</text>
</comment>
<evidence type="ECO:0000259" key="8">
    <source>
        <dbReference type="Pfam" id="PF00462"/>
    </source>
</evidence>
<dbReference type="Gene3D" id="3.40.30.10">
    <property type="entry name" value="Glutaredoxin"/>
    <property type="match status" value="1"/>
</dbReference>
<dbReference type="PRINTS" id="PR00160">
    <property type="entry name" value="GLUTAREDOXIN"/>
</dbReference>
<gene>
    <name evidence="9" type="ORF">scyTo_0006804</name>
</gene>
<dbReference type="GO" id="GO:0005739">
    <property type="term" value="C:mitochondrion"/>
    <property type="evidence" value="ECO:0007669"/>
    <property type="project" value="TreeGrafter"/>
</dbReference>
<evidence type="ECO:0000256" key="5">
    <source>
        <dbReference type="ARBA" id="ARBA00022982"/>
    </source>
</evidence>
<dbReference type="OrthoDB" id="418495at2759"/>
<dbReference type="InterPro" id="IPR011767">
    <property type="entry name" value="GLR_AS"/>
</dbReference>
<proteinExistence type="inferred from homology"/>
<dbReference type="EMBL" id="BFAA01002360">
    <property type="protein sequence ID" value="GCB60071.1"/>
    <property type="molecule type" value="Genomic_DNA"/>
</dbReference>
<organism evidence="9 10">
    <name type="scientific">Scyliorhinus torazame</name>
    <name type="common">Cloudy catshark</name>
    <name type="synonym">Catulus torazame</name>
    <dbReference type="NCBI Taxonomy" id="75743"/>
    <lineage>
        <taxon>Eukaryota</taxon>
        <taxon>Metazoa</taxon>
        <taxon>Chordata</taxon>
        <taxon>Craniata</taxon>
        <taxon>Vertebrata</taxon>
        <taxon>Chondrichthyes</taxon>
        <taxon>Elasmobranchii</taxon>
        <taxon>Galeomorphii</taxon>
        <taxon>Galeoidea</taxon>
        <taxon>Carcharhiniformes</taxon>
        <taxon>Scyliorhinidae</taxon>
        <taxon>Scyliorhinus</taxon>
    </lineage>
</organism>
<dbReference type="NCBIfam" id="TIGR02180">
    <property type="entry name" value="GRX_euk"/>
    <property type="match status" value="1"/>
</dbReference>
<dbReference type="PANTHER" id="PTHR46185">
    <property type="entry name" value="GLUTAREDOXIN-1"/>
    <property type="match status" value="1"/>
</dbReference>
<keyword evidence="4" id="KW-0813">Transport</keyword>
<dbReference type="InterPro" id="IPR002109">
    <property type="entry name" value="Glutaredoxin"/>
</dbReference>
<keyword evidence="7" id="KW-0676">Redox-active center</keyword>
<evidence type="ECO:0000256" key="3">
    <source>
        <dbReference type="ARBA" id="ARBA00013662"/>
    </source>
</evidence>
<dbReference type="InterPro" id="IPR014025">
    <property type="entry name" value="Glutaredoxin_subgr"/>
</dbReference>
<reference evidence="9 10" key="1">
    <citation type="journal article" date="2018" name="Nat. Ecol. Evol.">
        <title>Shark genomes provide insights into elasmobranch evolution and the origin of vertebrates.</title>
        <authorList>
            <person name="Hara Y"/>
            <person name="Yamaguchi K"/>
            <person name="Onimaru K"/>
            <person name="Kadota M"/>
            <person name="Koyanagi M"/>
            <person name="Keeley SD"/>
            <person name="Tatsumi K"/>
            <person name="Tanaka K"/>
            <person name="Motone F"/>
            <person name="Kageyama Y"/>
            <person name="Nozu R"/>
            <person name="Adachi N"/>
            <person name="Nishimura O"/>
            <person name="Nakagawa R"/>
            <person name="Tanegashima C"/>
            <person name="Kiyatake I"/>
            <person name="Matsumoto R"/>
            <person name="Murakumo K"/>
            <person name="Nishida K"/>
            <person name="Terakita A"/>
            <person name="Kuratani S"/>
            <person name="Sato K"/>
            <person name="Hyodo S Kuraku.S."/>
        </authorList>
    </citation>
    <scope>NUCLEOTIDE SEQUENCE [LARGE SCALE GENOMIC DNA]</scope>
</reference>
<evidence type="ECO:0000256" key="7">
    <source>
        <dbReference type="ARBA" id="ARBA00023284"/>
    </source>
</evidence>
<accession>A0A401NH22</accession>
<protein>
    <recommendedName>
        <fullName evidence="3">Glutaredoxin-1</fullName>
    </recommendedName>
</protein>
<dbReference type="Proteomes" id="UP000288216">
    <property type="component" value="Unassembled WGS sequence"/>
</dbReference>
<evidence type="ECO:0000256" key="2">
    <source>
        <dbReference type="ARBA" id="ARBA00007787"/>
    </source>
</evidence>
<name>A0A401NH22_SCYTO</name>
<keyword evidence="10" id="KW-1185">Reference proteome</keyword>
<evidence type="ECO:0000313" key="10">
    <source>
        <dbReference type="Proteomes" id="UP000288216"/>
    </source>
</evidence>
<dbReference type="SUPFAM" id="SSF52833">
    <property type="entry name" value="Thioredoxin-like"/>
    <property type="match status" value="1"/>
</dbReference>
<comment type="similarity">
    <text evidence="2">Belongs to the glutaredoxin family.</text>
</comment>
<evidence type="ECO:0000313" key="9">
    <source>
        <dbReference type="EMBL" id="GCB60071.1"/>
    </source>
</evidence>
<keyword evidence="6" id="KW-1015">Disulfide bond</keyword>
<comment type="caution">
    <text evidence="9">The sequence shown here is derived from an EMBL/GenBank/DDBJ whole genome shotgun (WGS) entry which is preliminary data.</text>
</comment>
<evidence type="ECO:0000256" key="6">
    <source>
        <dbReference type="ARBA" id="ARBA00023157"/>
    </source>
</evidence>